<organism evidence="1 2">
    <name type="scientific">Chaetomidium leptoderma</name>
    <dbReference type="NCBI Taxonomy" id="669021"/>
    <lineage>
        <taxon>Eukaryota</taxon>
        <taxon>Fungi</taxon>
        <taxon>Dikarya</taxon>
        <taxon>Ascomycota</taxon>
        <taxon>Pezizomycotina</taxon>
        <taxon>Sordariomycetes</taxon>
        <taxon>Sordariomycetidae</taxon>
        <taxon>Sordariales</taxon>
        <taxon>Chaetomiaceae</taxon>
        <taxon>Chaetomidium</taxon>
    </lineage>
</organism>
<dbReference type="EMBL" id="MU856921">
    <property type="protein sequence ID" value="KAK4154096.1"/>
    <property type="molecule type" value="Genomic_DNA"/>
</dbReference>
<dbReference type="Proteomes" id="UP001302745">
    <property type="component" value="Unassembled WGS sequence"/>
</dbReference>
<keyword evidence="2" id="KW-1185">Reference proteome</keyword>
<comment type="caution">
    <text evidence="1">The sequence shown here is derived from an EMBL/GenBank/DDBJ whole genome shotgun (WGS) entry which is preliminary data.</text>
</comment>
<name>A0AAN6VPN6_9PEZI</name>
<sequence length="212" mass="23035">MASSTGIEASMDFLSLNLGRLSIPSEACLFSLLNQCFAKIKAVFNLDDPSGILAEPSSLERVLNSIFDTPSLPFVTEKSVRIVAGLDDHDKSCLYVQAVAGMVLIFRRLRLAGTVVSAGLFSRELQLFAESERRRAVLDKVGGSSLFSSCYTKNAIVDFVMAAIDEPKVKHHDGLPLTTTGEELLSDSVAWVSDRPCKNMGVPWGFTIMALN</sequence>
<reference evidence="1" key="1">
    <citation type="journal article" date="2023" name="Mol. Phylogenet. Evol.">
        <title>Genome-scale phylogeny and comparative genomics of the fungal order Sordariales.</title>
        <authorList>
            <person name="Hensen N."/>
            <person name="Bonometti L."/>
            <person name="Westerberg I."/>
            <person name="Brannstrom I.O."/>
            <person name="Guillou S."/>
            <person name="Cros-Aarteil S."/>
            <person name="Calhoun S."/>
            <person name="Haridas S."/>
            <person name="Kuo A."/>
            <person name="Mondo S."/>
            <person name="Pangilinan J."/>
            <person name="Riley R."/>
            <person name="LaButti K."/>
            <person name="Andreopoulos B."/>
            <person name="Lipzen A."/>
            <person name="Chen C."/>
            <person name="Yan M."/>
            <person name="Daum C."/>
            <person name="Ng V."/>
            <person name="Clum A."/>
            <person name="Steindorff A."/>
            <person name="Ohm R.A."/>
            <person name="Martin F."/>
            <person name="Silar P."/>
            <person name="Natvig D.O."/>
            <person name="Lalanne C."/>
            <person name="Gautier V."/>
            <person name="Ament-Velasquez S.L."/>
            <person name="Kruys A."/>
            <person name="Hutchinson M.I."/>
            <person name="Powell A.J."/>
            <person name="Barry K."/>
            <person name="Miller A.N."/>
            <person name="Grigoriev I.V."/>
            <person name="Debuchy R."/>
            <person name="Gladieux P."/>
            <person name="Hiltunen Thoren M."/>
            <person name="Johannesson H."/>
        </authorList>
    </citation>
    <scope>NUCLEOTIDE SEQUENCE</scope>
    <source>
        <strain evidence="1">CBS 538.74</strain>
    </source>
</reference>
<reference evidence="1" key="2">
    <citation type="submission" date="2023-05" db="EMBL/GenBank/DDBJ databases">
        <authorList>
            <consortium name="Lawrence Berkeley National Laboratory"/>
            <person name="Steindorff A."/>
            <person name="Hensen N."/>
            <person name="Bonometti L."/>
            <person name="Westerberg I."/>
            <person name="Brannstrom I.O."/>
            <person name="Guillou S."/>
            <person name="Cros-Aarteil S."/>
            <person name="Calhoun S."/>
            <person name="Haridas S."/>
            <person name="Kuo A."/>
            <person name="Mondo S."/>
            <person name="Pangilinan J."/>
            <person name="Riley R."/>
            <person name="Labutti K."/>
            <person name="Andreopoulos B."/>
            <person name="Lipzen A."/>
            <person name="Chen C."/>
            <person name="Yanf M."/>
            <person name="Daum C."/>
            <person name="Ng V."/>
            <person name="Clum A."/>
            <person name="Ohm R."/>
            <person name="Martin F."/>
            <person name="Silar P."/>
            <person name="Natvig D."/>
            <person name="Lalanne C."/>
            <person name="Gautier V."/>
            <person name="Ament-Velasquez S.L."/>
            <person name="Kruys A."/>
            <person name="Hutchinson M.I."/>
            <person name="Powell A.J."/>
            <person name="Barry K."/>
            <person name="Miller A.N."/>
            <person name="Grigoriev I.V."/>
            <person name="Debuchy R."/>
            <person name="Gladieux P."/>
            <person name="Thoren M.H."/>
            <person name="Johannesson H."/>
        </authorList>
    </citation>
    <scope>NUCLEOTIDE SEQUENCE</scope>
    <source>
        <strain evidence="1">CBS 538.74</strain>
    </source>
</reference>
<dbReference type="AlphaFoldDB" id="A0AAN6VPN6"/>
<gene>
    <name evidence="1" type="ORF">C8A00DRAFT_33121</name>
</gene>
<proteinExistence type="predicted"/>
<evidence type="ECO:0000313" key="1">
    <source>
        <dbReference type="EMBL" id="KAK4154096.1"/>
    </source>
</evidence>
<evidence type="ECO:0000313" key="2">
    <source>
        <dbReference type="Proteomes" id="UP001302745"/>
    </source>
</evidence>
<protein>
    <submittedName>
        <fullName evidence="1">Uncharacterized protein</fullName>
    </submittedName>
</protein>
<accession>A0AAN6VPN6</accession>